<organism evidence="3 4">
    <name type="scientific">Aphanomyces euteiches</name>
    <dbReference type="NCBI Taxonomy" id="100861"/>
    <lineage>
        <taxon>Eukaryota</taxon>
        <taxon>Sar</taxon>
        <taxon>Stramenopiles</taxon>
        <taxon>Oomycota</taxon>
        <taxon>Saprolegniomycetes</taxon>
        <taxon>Saprolegniales</taxon>
        <taxon>Verrucalvaceae</taxon>
        <taxon>Aphanomyces</taxon>
    </lineage>
</organism>
<name>A0A6G0X314_9STRA</name>
<dbReference type="SUPFAM" id="SSF52833">
    <property type="entry name" value="Thioredoxin-like"/>
    <property type="match status" value="1"/>
</dbReference>
<feature type="domain" description="GST N-terminal" evidence="1">
    <location>
        <begin position="5"/>
        <end position="84"/>
    </location>
</feature>
<dbReference type="PROSITE" id="PS50404">
    <property type="entry name" value="GST_NTER"/>
    <property type="match status" value="1"/>
</dbReference>
<evidence type="ECO:0000259" key="1">
    <source>
        <dbReference type="PROSITE" id="PS50404"/>
    </source>
</evidence>
<dbReference type="GO" id="GO:0004364">
    <property type="term" value="F:glutathione transferase activity"/>
    <property type="evidence" value="ECO:0007669"/>
    <property type="project" value="TreeGrafter"/>
</dbReference>
<dbReference type="Pfam" id="PF02798">
    <property type="entry name" value="GST_N"/>
    <property type="match status" value="1"/>
</dbReference>
<evidence type="ECO:0000259" key="2">
    <source>
        <dbReference type="PROSITE" id="PS50405"/>
    </source>
</evidence>
<gene>
    <name evidence="3" type="ORF">Ae201684_008979</name>
</gene>
<accession>A0A6G0X314</accession>
<dbReference type="CDD" id="cd03039">
    <property type="entry name" value="GST_N_Sigma_like"/>
    <property type="match status" value="1"/>
</dbReference>
<proteinExistence type="predicted"/>
<dbReference type="Proteomes" id="UP000481153">
    <property type="component" value="Unassembled WGS sequence"/>
</dbReference>
<dbReference type="InterPro" id="IPR036282">
    <property type="entry name" value="Glutathione-S-Trfase_C_sf"/>
</dbReference>
<dbReference type="SFLD" id="SFLDS00019">
    <property type="entry name" value="Glutathione_Transferase_(cytos"/>
    <property type="match status" value="1"/>
</dbReference>
<reference evidence="3 4" key="1">
    <citation type="submission" date="2019-07" db="EMBL/GenBank/DDBJ databases">
        <title>Genomics analysis of Aphanomyces spp. identifies a new class of oomycete effector associated with host adaptation.</title>
        <authorList>
            <person name="Gaulin E."/>
        </authorList>
    </citation>
    <scope>NUCLEOTIDE SEQUENCE [LARGE SCALE GENOMIC DNA]</scope>
    <source>
        <strain evidence="3 4">ATCC 201684</strain>
    </source>
</reference>
<dbReference type="InterPro" id="IPR040079">
    <property type="entry name" value="Glutathione_S-Trfase"/>
</dbReference>
<dbReference type="InterPro" id="IPR004046">
    <property type="entry name" value="GST_C"/>
</dbReference>
<dbReference type="InterPro" id="IPR010987">
    <property type="entry name" value="Glutathione-S-Trfase_C-like"/>
</dbReference>
<dbReference type="GO" id="GO:0006749">
    <property type="term" value="P:glutathione metabolic process"/>
    <property type="evidence" value="ECO:0007669"/>
    <property type="project" value="TreeGrafter"/>
</dbReference>
<dbReference type="OrthoDB" id="195975at2759"/>
<dbReference type="InterPro" id="IPR050213">
    <property type="entry name" value="GST_superfamily"/>
</dbReference>
<sequence>MTTPSKLTLTYFDMAGRAEPVRMMLKYAGVAFDDVRITRPEFATKKSQLQLPFKQLPTLQVDGVVFAQSLAISRYVARLTGLYPEHSPLAALEADLAVDALTEAAFAMIRAVVQERDEDRKKQLLIDANETILPRLLGGLEERAVGPYYLGNSISYPDFYVLDFYRQIWTGFGPLIKLSVDDYPKLKSIATLLGASPSLQN</sequence>
<keyword evidence="4" id="KW-1185">Reference proteome</keyword>
<dbReference type="InterPro" id="IPR004045">
    <property type="entry name" value="Glutathione_S-Trfase_N"/>
</dbReference>
<dbReference type="VEuPathDB" id="FungiDB:AeMF1_001546"/>
<dbReference type="EMBL" id="VJMJ01000116">
    <property type="protein sequence ID" value="KAF0734296.1"/>
    <property type="molecule type" value="Genomic_DNA"/>
</dbReference>
<dbReference type="PANTHER" id="PTHR11571">
    <property type="entry name" value="GLUTATHIONE S-TRANSFERASE"/>
    <property type="match status" value="1"/>
</dbReference>
<dbReference type="AlphaFoldDB" id="A0A6G0X314"/>
<evidence type="ECO:0000313" key="3">
    <source>
        <dbReference type="EMBL" id="KAF0734296.1"/>
    </source>
</evidence>
<protein>
    <recommendedName>
        <fullName evidence="5">Glutathione S-transferase</fullName>
    </recommendedName>
</protein>
<dbReference type="PROSITE" id="PS50405">
    <property type="entry name" value="GST_CTER"/>
    <property type="match status" value="1"/>
</dbReference>
<evidence type="ECO:0000313" key="4">
    <source>
        <dbReference type="Proteomes" id="UP000481153"/>
    </source>
</evidence>
<comment type="caution">
    <text evidence="3">The sequence shown here is derived from an EMBL/GenBank/DDBJ whole genome shotgun (WGS) entry which is preliminary data.</text>
</comment>
<feature type="domain" description="GST C-terminal" evidence="2">
    <location>
        <begin position="83"/>
        <end position="201"/>
    </location>
</feature>
<dbReference type="SUPFAM" id="SSF47616">
    <property type="entry name" value="GST C-terminal domain-like"/>
    <property type="match status" value="1"/>
</dbReference>
<dbReference type="InterPro" id="IPR036249">
    <property type="entry name" value="Thioredoxin-like_sf"/>
</dbReference>
<dbReference type="Gene3D" id="1.20.1050.130">
    <property type="match status" value="1"/>
</dbReference>
<dbReference type="Pfam" id="PF14497">
    <property type="entry name" value="GST_C_3"/>
    <property type="match status" value="1"/>
</dbReference>
<dbReference type="PANTHER" id="PTHR11571:SF252">
    <property type="entry name" value="GLUTATHIONE S-TRANSFERASE"/>
    <property type="match status" value="1"/>
</dbReference>
<evidence type="ECO:0008006" key="5">
    <source>
        <dbReference type="Google" id="ProtNLM"/>
    </source>
</evidence>